<sequence>MKIQCDVCEAAEAKVVCCADEAALCGGCDLKVHTGNKLATKHQRLPLYPSTMPKCDVCQEALGWFFCLEDRSVLCRKCDMATHKGSSRQFNHRRLLLTGIRVGLGAKVTPPHMVDVSEAQGCNQLVSEWSKILKSVNEEVLNNNLGETTDDISWTVPMSLSTHPEPDIHTITISTDATTMDLNQDWHKQQQSPHNPISRKRRRQNELRREI</sequence>
<comment type="caution">
    <text evidence="12">The sequence shown here is derived from an EMBL/GenBank/DDBJ whole genome shotgun (WGS) entry which is preliminary data.</text>
</comment>
<proteinExistence type="predicted"/>
<dbReference type="Gene3D" id="3.30.160.60">
    <property type="entry name" value="Classic Zinc Finger"/>
    <property type="match status" value="1"/>
</dbReference>
<dbReference type="InterPro" id="IPR049808">
    <property type="entry name" value="CONSTANS-like_Bbox1"/>
</dbReference>
<evidence type="ECO:0000256" key="1">
    <source>
        <dbReference type="ARBA" id="ARBA00004123"/>
    </source>
</evidence>
<dbReference type="SUPFAM" id="SSF57889">
    <property type="entry name" value="Cysteine-rich domain"/>
    <property type="match status" value="1"/>
</dbReference>
<dbReference type="InterPro" id="IPR051979">
    <property type="entry name" value="B-box_zinc_finger"/>
</dbReference>
<evidence type="ECO:0000256" key="10">
    <source>
        <dbReference type="SAM" id="MobiDB-lite"/>
    </source>
</evidence>
<evidence type="ECO:0000256" key="8">
    <source>
        <dbReference type="ARBA" id="ARBA00023242"/>
    </source>
</evidence>
<evidence type="ECO:0000256" key="2">
    <source>
        <dbReference type="ARBA" id="ARBA00022723"/>
    </source>
</evidence>
<feature type="domain" description="B box-type" evidence="11">
    <location>
        <begin position="50"/>
        <end position="97"/>
    </location>
</feature>
<keyword evidence="8" id="KW-0539">Nucleus</keyword>
<dbReference type="SMART" id="SM00336">
    <property type="entry name" value="BBOX"/>
    <property type="match status" value="2"/>
</dbReference>
<organism evidence="12">
    <name type="scientific">Sesamum latifolium</name>
    <dbReference type="NCBI Taxonomy" id="2727402"/>
    <lineage>
        <taxon>Eukaryota</taxon>
        <taxon>Viridiplantae</taxon>
        <taxon>Streptophyta</taxon>
        <taxon>Embryophyta</taxon>
        <taxon>Tracheophyta</taxon>
        <taxon>Spermatophyta</taxon>
        <taxon>Magnoliopsida</taxon>
        <taxon>eudicotyledons</taxon>
        <taxon>Gunneridae</taxon>
        <taxon>Pentapetalae</taxon>
        <taxon>asterids</taxon>
        <taxon>lamiids</taxon>
        <taxon>Lamiales</taxon>
        <taxon>Pedaliaceae</taxon>
        <taxon>Sesamum</taxon>
    </lineage>
</organism>
<dbReference type="PANTHER" id="PTHR31832">
    <property type="entry name" value="B-BOX ZINC FINGER PROTEIN 22"/>
    <property type="match status" value="1"/>
</dbReference>
<dbReference type="GO" id="GO:0006355">
    <property type="term" value="P:regulation of DNA-templated transcription"/>
    <property type="evidence" value="ECO:0007669"/>
    <property type="project" value="TreeGrafter"/>
</dbReference>
<reference evidence="12" key="1">
    <citation type="submission" date="2020-06" db="EMBL/GenBank/DDBJ databases">
        <authorList>
            <person name="Li T."/>
            <person name="Hu X."/>
            <person name="Zhang T."/>
            <person name="Song X."/>
            <person name="Zhang H."/>
            <person name="Dai N."/>
            <person name="Sheng W."/>
            <person name="Hou X."/>
            <person name="Wei L."/>
        </authorList>
    </citation>
    <scope>NUCLEOTIDE SEQUENCE</scope>
    <source>
        <strain evidence="12">KEN1</strain>
        <tissue evidence="12">Leaf</tissue>
    </source>
</reference>
<keyword evidence="4 9" id="KW-0863">Zinc-finger</keyword>
<keyword evidence="6" id="KW-0805">Transcription regulation</keyword>
<reference evidence="12" key="2">
    <citation type="journal article" date="2024" name="Plant">
        <title>Genomic evolution and insights into agronomic trait innovations of Sesamum species.</title>
        <authorList>
            <person name="Miao H."/>
            <person name="Wang L."/>
            <person name="Qu L."/>
            <person name="Liu H."/>
            <person name="Sun Y."/>
            <person name="Le M."/>
            <person name="Wang Q."/>
            <person name="Wei S."/>
            <person name="Zheng Y."/>
            <person name="Lin W."/>
            <person name="Duan Y."/>
            <person name="Cao H."/>
            <person name="Xiong S."/>
            <person name="Wang X."/>
            <person name="Wei L."/>
            <person name="Li C."/>
            <person name="Ma Q."/>
            <person name="Ju M."/>
            <person name="Zhao R."/>
            <person name="Li G."/>
            <person name="Mu C."/>
            <person name="Tian Q."/>
            <person name="Mei H."/>
            <person name="Zhang T."/>
            <person name="Gao T."/>
            <person name="Zhang H."/>
        </authorList>
    </citation>
    <scope>NUCLEOTIDE SEQUENCE</scope>
    <source>
        <strain evidence="12">KEN1</strain>
    </source>
</reference>
<evidence type="ECO:0000256" key="7">
    <source>
        <dbReference type="ARBA" id="ARBA00023163"/>
    </source>
</evidence>
<evidence type="ECO:0000256" key="4">
    <source>
        <dbReference type="ARBA" id="ARBA00022771"/>
    </source>
</evidence>
<keyword evidence="2" id="KW-0479">Metal-binding</keyword>
<feature type="region of interest" description="Disordered" evidence="10">
    <location>
        <begin position="185"/>
        <end position="211"/>
    </location>
</feature>
<evidence type="ECO:0000256" key="5">
    <source>
        <dbReference type="ARBA" id="ARBA00022833"/>
    </source>
</evidence>
<keyword evidence="5" id="KW-0862">Zinc</keyword>
<dbReference type="PROSITE" id="PS50119">
    <property type="entry name" value="ZF_BBOX"/>
    <property type="match status" value="2"/>
</dbReference>
<feature type="domain" description="B box-type" evidence="11">
    <location>
        <begin position="1"/>
        <end position="47"/>
    </location>
</feature>
<evidence type="ECO:0000256" key="9">
    <source>
        <dbReference type="PROSITE-ProRule" id="PRU00024"/>
    </source>
</evidence>
<evidence type="ECO:0000313" key="12">
    <source>
        <dbReference type="EMBL" id="KAL0443782.1"/>
    </source>
</evidence>
<dbReference type="GO" id="GO:0005634">
    <property type="term" value="C:nucleus"/>
    <property type="evidence" value="ECO:0007669"/>
    <property type="project" value="UniProtKB-SubCell"/>
</dbReference>
<comment type="subcellular location">
    <subcellularLocation>
        <location evidence="1">Nucleus</location>
    </subcellularLocation>
</comment>
<accession>A0AAW2WQ03</accession>
<dbReference type="GO" id="GO:0009640">
    <property type="term" value="P:photomorphogenesis"/>
    <property type="evidence" value="ECO:0007669"/>
    <property type="project" value="TreeGrafter"/>
</dbReference>
<keyword evidence="7" id="KW-0804">Transcription</keyword>
<dbReference type="InterPro" id="IPR000315">
    <property type="entry name" value="Znf_B-box"/>
</dbReference>
<protein>
    <submittedName>
        <fullName evidence="12">B-box zinc finger protein 22</fullName>
    </submittedName>
</protein>
<dbReference type="InterPro" id="IPR046349">
    <property type="entry name" value="C1-like_sf"/>
</dbReference>
<evidence type="ECO:0000259" key="11">
    <source>
        <dbReference type="PROSITE" id="PS50119"/>
    </source>
</evidence>
<dbReference type="AlphaFoldDB" id="A0AAW2WQ03"/>
<dbReference type="CDD" id="cd19821">
    <property type="entry name" value="Bbox1_BBX-like"/>
    <property type="match status" value="1"/>
</dbReference>
<evidence type="ECO:0000256" key="6">
    <source>
        <dbReference type="ARBA" id="ARBA00023015"/>
    </source>
</evidence>
<dbReference type="EMBL" id="JACGWN010000007">
    <property type="protein sequence ID" value="KAL0443782.1"/>
    <property type="molecule type" value="Genomic_DNA"/>
</dbReference>
<name>A0AAW2WQ03_9LAMI</name>
<dbReference type="PANTHER" id="PTHR31832:SF63">
    <property type="entry name" value="B-BOX ZINC FINGER PROTEIN 23"/>
    <property type="match status" value="1"/>
</dbReference>
<evidence type="ECO:0000256" key="3">
    <source>
        <dbReference type="ARBA" id="ARBA00022737"/>
    </source>
</evidence>
<keyword evidence="3" id="KW-0677">Repeat</keyword>
<gene>
    <name evidence="12" type="ORF">Slati_2100900</name>
</gene>
<dbReference type="Pfam" id="PF00643">
    <property type="entry name" value="zf-B_box"/>
    <property type="match status" value="1"/>
</dbReference>
<dbReference type="GO" id="GO:0008270">
    <property type="term" value="F:zinc ion binding"/>
    <property type="evidence" value="ECO:0007669"/>
    <property type="project" value="UniProtKB-KW"/>
</dbReference>